<dbReference type="InterPro" id="IPR008271">
    <property type="entry name" value="Ser/Thr_kinase_AS"/>
</dbReference>
<evidence type="ECO:0000256" key="12">
    <source>
        <dbReference type="ARBA" id="ARBA00022821"/>
    </source>
</evidence>
<evidence type="ECO:0000256" key="18">
    <source>
        <dbReference type="ARBA" id="ARBA00058054"/>
    </source>
</evidence>
<dbReference type="InterPro" id="IPR011009">
    <property type="entry name" value="Kinase-like_dom_sf"/>
</dbReference>
<dbReference type="GO" id="GO:0005524">
    <property type="term" value="F:ATP binding"/>
    <property type="evidence" value="ECO:0007669"/>
    <property type="project" value="UniProtKB-UniRule"/>
</dbReference>
<dbReference type="SUPFAM" id="SSF49899">
    <property type="entry name" value="Concanavalin A-like lectins/glucanases"/>
    <property type="match status" value="1"/>
</dbReference>
<evidence type="ECO:0000256" key="14">
    <source>
        <dbReference type="ARBA" id="ARBA00022989"/>
    </source>
</evidence>
<keyword evidence="7" id="KW-0812">Transmembrane</keyword>
<accession>A0A218XR96</accession>
<evidence type="ECO:0000256" key="4">
    <source>
        <dbReference type="ARBA" id="ARBA00022475"/>
    </source>
</evidence>
<evidence type="ECO:0000256" key="16">
    <source>
        <dbReference type="ARBA" id="ARBA00023170"/>
    </source>
</evidence>
<dbReference type="GO" id="GO:0009626">
    <property type="term" value="P:plant-type hypersensitive response"/>
    <property type="evidence" value="ECO:0007669"/>
    <property type="project" value="UniProtKB-ARBA"/>
</dbReference>
<dbReference type="Pfam" id="PF00139">
    <property type="entry name" value="Lectin_legB"/>
    <property type="match status" value="1"/>
</dbReference>
<feature type="signal peptide" evidence="23">
    <location>
        <begin position="1"/>
        <end position="19"/>
    </location>
</feature>
<keyword evidence="15" id="KW-0472">Membrane</keyword>
<dbReference type="SMART" id="SM00220">
    <property type="entry name" value="S_TKc"/>
    <property type="match status" value="1"/>
</dbReference>
<dbReference type="FunFam" id="2.60.120.200:FF:000103">
    <property type="entry name" value="L-type lectin-domain containing receptor kinase IX.1"/>
    <property type="match status" value="1"/>
</dbReference>
<comment type="similarity">
    <text evidence="2">In the N-terminal section; belongs to the leguminous lectin family.</text>
</comment>
<dbReference type="InterPro" id="IPR001245">
    <property type="entry name" value="Ser-Thr/Tyr_kinase_cat_dom"/>
</dbReference>
<dbReference type="Gene3D" id="1.10.510.10">
    <property type="entry name" value="Transferase(Phosphotransferase) domain 1"/>
    <property type="match status" value="1"/>
</dbReference>
<evidence type="ECO:0000256" key="22">
    <source>
        <dbReference type="SAM" id="MobiDB-lite"/>
    </source>
</evidence>
<dbReference type="PROSITE" id="PS00108">
    <property type="entry name" value="PROTEIN_KINASE_ST"/>
    <property type="match status" value="1"/>
</dbReference>
<evidence type="ECO:0000256" key="19">
    <source>
        <dbReference type="ARBA" id="ARBA00058818"/>
    </source>
</evidence>
<protein>
    <recommendedName>
        <fullName evidence="24">Protein kinase domain-containing protein</fullName>
    </recommendedName>
</protein>
<dbReference type="Proteomes" id="UP000197138">
    <property type="component" value="Unassembled WGS sequence"/>
</dbReference>
<dbReference type="PANTHER" id="PTHR27007">
    <property type="match status" value="1"/>
</dbReference>
<comment type="similarity">
    <text evidence="3">In the C-terminal section; belongs to the protein kinase superfamily. Ser/Thr protein kinase family.</text>
</comment>
<dbReference type="CDD" id="cd06899">
    <property type="entry name" value="lectin_legume_LecRK_Arcelin_ConA"/>
    <property type="match status" value="1"/>
</dbReference>
<dbReference type="InterPro" id="IPR013320">
    <property type="entry name" value="ConA-like_dom_sf"/>
</dbReference>
<dbReference type="InterPro" id="IPR017441">
    <property type="entry name" value="Protein_kinase_ATP_BS"/>
</dbReference>
<evidence type="ECO:0000256" key="21">
    <source>
        <dbReference type="PROSITE-ProRule" id="PRU10141"/>
    </source>
</evidence>
<dbReference type="EMBL" id="MTKT01000807">
    <property type="protein sequence ID" value="OWM87715.1"/>
    <property type="molecule type" value="Genomic_DNA"/>
</dbReference>
<feature type="chain" id="PRO_5012578176" description="Protein kinase domain-containing protein" evidence="23">
    <location>
        <begin position="20"/>
        <end position="756"/>
    </location>
</feature>
<feature type="binding site" evidence="21">
    <location>
        <position position="329"/>
    </location>
    <ligand>
        <name>ATP</name>
        <dbReference type="ChEBI" id="CHEBI:30616"/>
    </ligand>
</feature>
<dbReference type="CDD" id="cd14066">
    <property type="entry name" value="STKc_IRAK"/>
    <property type="match status" value="1"/>
</dbReference>
<dbReference type="PROSITE" id="PS00107">
    <property type="entry name" value="PROTEIN_KINASE_ATP"/>
    <property type="match status" value="1"/>
</dbReference>
<evidence type="ECO:0000259" key="24">
    <source>
        <dbReference type="PROSITE" id="PS50011"/>
    </source>
</evidence>
<evidence type="ECO:0000256" key="6">
    <source>
        <dbReference type="ARBA" id="ARBA00022679"/>
    </source>
</evidence>
<dbReference type="FunFam" id="1.10.510.10:FF:000240">
    <property type="entry name" value="Lectin-domain containing receptor kinase A4.3"/>
    <property type="match status" value="1"/>
</dbReference>
<keyword evidence="6" id="KW-0808">Transferase</keyword>
<dbReference type="GO" id="GO:0004674">
    <property type="term" value="F:protein serine/threonine kinase activity"/>
    <property type="evidence" value="ECO:0007669"/>
    <property type="project" value="UniProtKB-KW"/>
</dbReference>
<comment type="subunit">
    <text evidence="20">Interacts with ABCG40.</text>
</comment>
<dbReference type="Pfam" id="PF00069">
    <property type="entry name" value="Pkinase"/>
    <property type="match status" value="1"/>
</dbReference>
<evidence type="ECO:0000256" key="7">
    <source>
        <dbReference type="ARBA" id="ARBA00022692"/>
    </source>
</evidence>
<comment type="function">
    <text evidence="19">Promotes hydrogen peroxide H(2)O(2) production and cell death.</text>
</comment>
<keyword evidence="8 23" id="KW-0732">Signal</keyword>
<comment type="subcellular location">
    <subcellularLocation>
        <location evidence="1">Cell membrane</location>
        <topology evidence="1">Single-pass type I membrane protein</topology>
    </subcellularLocation>
</comment>
<evidence type="ECO:0000313" key="25">
    <source>
        <dbReference type="EMBL" id="OWM87715.1"/>
    </source>
</evidence>
<evidence type="ECO:0000256" key="15">
    <source>
        <dbReference type="ARBA" id="ARBA00023136"/>
    </source>
</evidence>
<evidence type="ECO:0000256" key="9">
    <source>
        <dbReference type="ARBA" id="ARBA00022734"/>
    </source>
</evidence>
<feature type="region of interest" description="Disordered" evidence="22">
    <location>
        <begin position="594"/>
        <end position="650"/>
    </location>
</feature>
<evidence type="ECO:0000256" key="23">
    <source>
        <dbReference type="SAM" id="SignalP"/>
    </source>
</evidence>
<feature type="domain" description="Protein kinase" evidence="24">
    <location>
        <begin position="300"/>
        <end position="578"/>
    </location>
</feature>
<feature type="compositionally biased region" description="Low complexity" evidence="22">
    <location>
        <begin position="605"/>
        <end position="632"/>
    </location>
</feature>
<dbReference type="InterPro" id="IPR000719">
    <property type="entry name" value="Prot_kinase_dom"/>
</dbReference>
<dbReference type="Gene3D" id="2.60.120.200">
    <property type="match status" value="1"/>
</dbReference>
<keyword evidence="4" id="KW-1003">Cell membrane</keyword>
<evidence type="ECO:0000256" key="8">
    <source>
        <dbReference type="ARBA" id="ARBA00022729"/>
    </source>
</evidence>
<evidence type="ECO:0000256" key="17">
    <source>
        <dbReference type="ARBA" id="ARBA00023180"/>
    </source>
</evidence>
<reference evidence="26" key="1">
    <citation type="journal article" date="2017" name="Plant J.">
        <title>The pomegranate (Punica granatum L.) genome and the genomics of punicalagin biosynthesis.</title>
        <authorList>
            <person name="Qin G."/>
            <person name="Xu C."/>
            <person name="Ming R."/>
            <person name="Tang H."/>
            <person name="Guyot R."/>
            <person name="Kramer E.M."/>
            <person name="Hu Y."/>
            <person name="Yi X."/>
            <person name="Qi Y."/>
            <person name="Xu X."/>
            <person name="Gao Z."/>
            <person name="Pan H."/>
            <person name="Jian J."/>
            <person name="Tian Y."/>
            <person name="Yue Z."/>
            <person name="Xu Y."/>
        </authorList>
    </citation>
    <scope>NUCLEOTIDE SEQUENCE [LARGE SCALE GENOMIC DNA]</scope>
    <source>
        <strain evidence="26">cv. Dabenzi</strain>
    </source>
</reference>
<comment type="caution">
    <text evidence="25">The sequence shown here is derived from an EMBL/GenBank/DDBJ whole genome shotgun (WGS) entry which is preliminary data.</text>
</comment>
<feature type="compositionally biased region" description="Basic and acidic residues" evidence="22">
    <location>
        <begin position="639"/>
        <end position="650"/>
    </location>
</feature>
<name>A0A218XR96_PUNGR</name>
<comment type="function">
    <text evidence="18">Involved in resistance response to the pathogenic oomycetes Phytophthora infestans and Phytophthora capsici.</text>
</comment>
<evidence type="ECO:0000256" key="20">
    <source>
        <dbReference type="ARBA" id="ARBA00063357"/>
    </source>
</evidence>
<dbReference type="InterPro" id="IPR050528">
    <property type="entry name" value="L-type_Lectin-RKs"/>
</dbReference>
<dbReference type="AlphaFoldDB" id="A0A218XR96"/>
<evidence type="ECO:0000256" key="10">
    <source>
        <dbReference type="ARBA" id="ARBA00022741"/>
    </source>
</evidence>
<keyword evidence="17" id="KW-0325">Glycoprotein</keyword>
<keyword evidence="5" id="KW-0723">Serine/threonine-protein kinase</keyword>
<evidence type="ECO:0000256" key="5">
    <source>
        <dbReference type="ARBA" id="ARBA00022527"/>
    </source>
</evidence>
<dbReference type="PROSITE" id="PS50011">
    <property type="entry name" value="PROTEIN_KINASE_DOM"/>
    <property type="match status" value="2"/>
</dbReference>
<keyword evidence="14" id="KW-1133">Transmembrane helix</keyword>
<gene>
    <name evidence="25" type="ORF">CDL15_Pgr016411</name>
</gene>
<dbReference type="Gene3D" id="3.30.200.20">
    <property type="entry name" value="Phosphorylase Kinase, domain 1"/>
    <property type="match status" value="2"/>
</dbReference>
<keyword evidence="9" id="KW-0430">Lectin</keyword>
<evidence type="ECO:0000256" key="3">
    <source>
        <dbReference type="ARBA" id="ARBA00010217"/>
    </source>
</evidence>
<proteinExistence type="inferred from homology"/>
<evidence type="ECO:0000256" key="13">
    <source>
        <dbReference type="ARBA" id="ARBA00022840"/>
    </source>
</evidence>
<dbReference type="SUPFAM" id="SSF56112">
    <property type="entry name" value="Protein kinase-like (PK-like)"/>
    <property type="match status" value="2"/>
</dbReference>
<sequence>MMLTLYFLLSVAATPISEALSFNYKVFNGADPNITYERAYVNAEGAIQLTADNRASIGRATYSKPMQLWDKSTRNLTDFETYFSFIIDSNNRTGFGDGLAFFLAPVGSRIPDDLTKGGTLGLTSMEQFQNSSSNPFVAVEFDVYKNPWDPPGTHAGIDIDSMVSVTNISWPSNVTGGKTNEAWINYDSVSTNLSVVFTGYRNATRVLQYLSHVVDLRLWLPEQVIFGFSGSTGNASAAHIVTAWNFSSNLEINGTVMPPSSQRGKEEDEILQYMSGELQMGSSGPKKFSYSELANATGNFKAEEKLGEGGFGGVYKGFLQSTSLYVAVKRISSESKQGVKEYASEIKIISRLRHRNLVQLIGWCHERKELLLVYEFMPNGSLDFHLFKGKSFLPWNIRYKIAQGLASALLYLHEEWEQCVVHRDIKSSNIMLDSDYNTKLGDFGLARLVDHAKGAQTTILAGTMGYMAPECAQTFRATKESDIYSFGVVCLEIACGRRPVDPILPEDQIVLVGWVWKLHEKGEILNAADPRLGSDFNEPEMERLLIIGLSCTLTDARRRPSAKQALHVLEFNSPLPILPAEGPAGLATYFPALEKPEGDRHRRSSTTSISNQTYSSSQFSSQSGATASSSSTVVEALGEEDRDRPKEYPYKKLKSATDDFAENRVLGGGSFGKVYRGYVDSDLVAIRRFSPESTQGIDEYAAEVTALGHQLKHGKSVKLKGWYHEGNELLLVYELLENVSLDLHLFKGRSVLPWEI</sequence>
<dbReference type="Pfam" id="PF07714">
    <property type="entry name" value="PK_Tyr_Ser-Thr"/>
    <property type="match status" value="1"/>
</dbReference>
<evidence type="ECO:0000256" key="1">
    <source>
        <dbReference type="ARBA" id="ARBA00004251"/>
    </source>
</evidence>
<keyword evidence="12" id="KW-0611">Plant defense</keyword>
<evidence type="ECO:0000313" key="26">
    <source>
        <dbReference type="Proteomes" id="UP000197138"/>
    </source>
</evidence>
<dbReference type="GO" id="GO:0002229">
    <property type="term" value="P:defense response to oomycetes"/>
    <property type="evidence" value="ECO:0007669"/>
    <property type="project" value="UniProtKB-ARBA"/>
</dbReference>
<keyword evidence="11" id="KW-0418">Kinase</keyword>
<dbReference type="GO" id="GO:0030246">
    <property type="term" value="F:carbohydrate binding"/>
    <property type="evidence" value="ECO:0007669"/>
    <property type="project" value="UniProtKB-KW"/>
</dbReference>
<dbReference type="InterPro" id="IPR001220">
    <property type="entry name" value="Legume_lectin_dom"/>
</dbReference>
<organism evidence="25 26">
    <name type="scientific">Punica granatum</name>
    <name type="common">Pomegranate</name>
    <dbReference type="NCBI Taxonomy" id="22663"/>
    <lineage>
        <taxon>Eukaryota</taxon>
        <taxon>Viridiplantae</taxon>
        <taxon>Streptophyta</taxon>
        <taxon>Embryophyta</taxon>
        <taxon>Tracheophyta</taxon>
        <taxon>Spermatophyta</taxon>
        <taxon>Magnoliopsida</taxon>
        <taxon>eudicotyledons</taxon>
        <taxon>Gunneridae</taxon>
        <taxon>Pentapetalae</taxon>
        <taxon>rosids</taxon>
        <taxon>malvids</taxon>
        <taxon>Myrtales</taxon>
        <taxon>Lythraceae</taxon>
        <taxon>Punica</taxon>
    </lineage>
</organism>
<dbReference type="GO" id="GO:0005886">
    <property type="term" value="C:plasma membrane"/>
    <property type="evidence" value="ECO:0007669"/>
    <property type="project" value="UniProtKB-SubCell"/>
</dbReference>
<keyword evidence="16" id="KW-0675">Receptor</keyword>
<evidence type="ECO:0000256" key="11">
    <source>
        <dbReference type="ARBA" id="ARBA00022777"/>
    </source>
</evidence>
<evidence type="ECO:0000256" key="2">
    <source>
        <dbReference type="ARBA" id="ARBA00008536"/>
    </source>
</evidence>
<dbReference type="FunFam" id="3.30.200.20:FF:000168">
    <property type="entry name" value="L-type lectin-domain containing receptor kinase IX.1"/>
    <property type="match status" value="1"/>
</dbReference>
<feature type="domain" description="Protein kinase" evidence="24">
    <location>
        <begin position="660"/>
        <end position="756"/>
    </location>
</feature>
<keyword evidence="10 21" id="KW-0547">Nucleotide-binding</keyword>
<keyword evidence="13 21" id="KW-0067">ATP-binding</keyword>